<keyword evidence="3 16" id="KW-0813">Transport</keyword>
<keyword evidence="18" id="KW-1185">Reference proteome</keyword>
<keyword evidence="9" id="KW-0406">Ion transport</keyword>
<dbReference type="NCBIfam" id="NF037979">
    <property type="entry name" value="Na_transp"/>
    <property type="match status" value="1"/>
</dbReference>
<feature type="transmembrane region" description="Helical" evidence="17">
    <location>
        <begin position="297"/>
        <end position="321"/>
    </location>
</feature>
<feature type="disulfide bond" evidence="15">
    <location>
        <begin position="171"/>
        <end position="179"/>
    </location>
</feature>
<dbReference type="PANTHER" id="PTHR11616:SF321">
    <property type="entry name" value="SODIUM-DEPENDENT NUTRIENT AMINO ACID TRANSPORTER 1-RELATED"/>
    <property type="match status" value="1"/>
</dbReference>
<feature type="transmembrane region" description="Helical" evidence="17">
    <location>
        <begin position="397"/>
        <end position="419"/>
    </location>
</feature>
<feature type="transmembrane region" description="Helical" evidence="17">
    <location>
        <begin position="87"/>
        <end position="107"/>
    </location>
</feature>
<dbReference type="GO" id="GO:0005886">
    <property type="term" value="C:plasma membrane"/>
    <property type="evidence" value="ECO:0007669"/>
    <property type="project" value="TreeGrafter"/>
</dbReference>
<dbReference type="GO" id="GO:0046872">
    <property type="term" value="F:metal ion binding"/>
    <property type="evidence" value="ECO:0007669"/>
    <property type="project" value="UniProtKB-KW"/>
</dbReference>
<proteinExistence type="inferred from homology"/>
<keyword evidence="11" id="KW-0325">Glycoprotein</keyword>
<comment type="function">
    <text evidence="13">Unusual broad substrate spectrum amino acid:sodium cotransporter that promotes absorption of the D isomers of essential amino acids. Neutral amino acids are the preferred substrates, especially methionine and phenylalanine.</text>
</comment>
<evidence type="ECO:0000256" key="3">
    <source>
        <dbReference type="ARBA" id="ARBA00022448"/>
    </source>
</evidence>
<keyword evidence="12" id="KW-0739">Sodium transport</keyword>
<dbReference type="GO" id="GO:0005283">
    <property type="term" value="F:amino acid:sodium symporter activity"/>
    <property type="evidence" value="ECO:0007669"/>
    <property type="project" value="TreeGrafter"/>
</dbReference>
<evidence type="ECO:0000256" key="6">
    <source>
        <dbReference type="ARBA" id="ARBA00022970"/>
    </source>
</evidence>
<feature type="transmembrane region" description="Helical" evidence="17">
    <location>
        <begin position="578"/>
        <end position="600"/>
    </location>
</feature>
<evidence type="ECO:0000256" key="9">
    <source>
        <dbReference type="ARBA" id="ARBA00023065"/>
    </source>
</evidence>
<comment type="subcellular location">
    <subcellularLocation>
        <location evidence="1">Membrane</location>
        <topology evidence="1">Multi-pass membrane protein</topology>
    </subcellularLocation>
</comment>
<keyword evidence="6" id="KW-0029">Amino-acid transport</keyword>
<feature type="transmembrane region" description="Helical" evidence="17">
    <location>
        <begin position="463"/>
        <end position="485"/>
    </location>
</feature>
<keyword evidence="4 16" id="KW-0812">Transmembrane</keyword>
<dbReference type="SUPFAM" id="SSF161070">
    <property type="entry name" value="SNF-like"/>
    <property type="match status" value="1"/>
</dbReference>
<sequence length="662" mass="73813">MKDLKTEILVSGGLPKLETSRCAGSGEALLKPSLLPMALESSELAPDRKPRDNWGSSLEFLMSCIALSVGLGNVWRFPFTALENGGGAFLIPYLVVLFVVGKPIYYMEMLLGQFSSRGIVQVFDFAPLMRGVGYAQLLALGVLATYYASVMALTLRYFFDSFASELPWSFCREEWGDGCVSASGEQPLQGQLSRNFSSSTQLYLQRIVLNETDSLEEGIGYPSGSLALMLGISWLTVTLIIIRGVKSSGKAAYVLALFPYIVMFILLVRALTLPGAYDGVMYFLTPQWEKLLEPQVWYNAVTQVFFSLAVCFGVIIMYSSYNRFGHNVYRDANIVTTLDTFTSLLSGVIIFGILGNLAHESGTKDIASVVKAGPGLAFISYPDAIAKFKMFPQVFSLLFFAMLFMLGVGSNVGMVSCIMTVLKDQFAHVKLWIIVVSLSVIGFLVGLIYITPGGQHIITLMDFHGVTFVSLVSAIFELIAVGWIYGTKRLCQDAEYTEVVKSIYTTSFFFNCQLIEKKARCVNTFDHLCMLNIKTSNYYRICWSIVTPLVMLVILVYSLLTMRPLSYNGQEFPLVYRVVGWCVSGCIIGQLFYWAFYANFKQPKGSLKSRINNSIKPHSDWGPSDPKKLMDYQMFLRNKDEENAKNVNRRCVCYTAGDRIFG</sequence>
<feature type="transmembrane region" description="Helical" evidence="17">
    <location>
        <begin position="538"/>
        <end position="558"/>
    </location>
</feature>
<dbReference type="AlphaFoldDB" id="A0A6P8JWD3"/>
<dbReference type="GeneID" id="117141214"/>
<dbReference type="CDD" id="cd10324">
    <property type="entry name" value="SLC6sbd"/>
    <property type="match status" value="1"/>
</dbReference>
<gene>
    <name evidence="19" type="primary">LOC117141214</name>
</gene>
<organism evidence="18 19">
    <name type="scientific">Drosophila mauritiana</name>
    <name type="common">Fruit fly</name>
    <dbReference type="NCBI Taxonomy" id="7226"/>
    <lineage>
        <taxon>Eukaryota</taxon>
        <taxon>Metazoa</taxon>
        <taxon>Ecdysozoa</taxon>
        <taxon>Arthropoda</taxon>
        <taxon>Hexapoda</taxon>
        <taxon>Insecta</taxon>
        <taxon>Pterygota</taxon>
        <taxon>Neoptera</taxon>
        <taxon>Endopterygota</taxon>
        <taxon>Diptera</taxon>
        <taxon>Brachycera</taxon>
        <taxon>Muscomorpha</taxon>
        <taxon>Ephydroidea</taxon>
        <taxon>Drosophilidae</taxon>
        <taxon>Drosophila</taxon>
        <taxon>Sophophora</taxon>
    </lineage>
</organism>
<keyword evidence="7 17" id="KW-1133">Transmembrane helix</keyword>
<dbReference type="GO" id="GO:0015179">
    <property type="term" value="F:L-amino acid transmembrane transporter activity"/>
    <property type="evidence" value="ECO:0007669"/>
    <property type="project" value="TreeGrafter"/>
</dbReference>
<evidence type="ECO:0000256" key="14">
    <source>
        <dbReference type="PIRSR" id="PIRSR600175-1"/>
    </source>
</evidence>
<dbReference type="RefSeq" id="XP_033160463.1">
    <property type="nucleotide sequence ID" value="XM_033304572.1"/>
</dbReference>
<comment type="similarity">
    <text evidence="2 16">Belongs to the sodium:neurotransmitter symporter (SNF) (TC 2.A.22) family.</text>
</comment>
<feature type="transmembrane region" description="Helical" evidence="17">
    <location>
        <begin position="333"/>
        <end position="354"/>
    </location>
</feature>
<feature type="binding site" evidence="14">
    <location>
        <position position="410"/>
    </location>
    <ligand>
        <name>Na(+)</name>
        <dbReference type="ChEBI" id="CHEBI:29101"/>
        <label>1</label>
    </ligand>
</feature>
<dbReference type="GO" id="GO:0089718">
    <property type="term" value="P:amino acid import across plasma membrane"/>
    <property type="evidence" value="ECO:0007669"/>
    <property type="project" value="TreeGrafter"/>
</dbReference>
<reference evidence="19" key="1">
    <citation type="submission" date="2025-08" db="UniProtKB">
        <authorList>
            <consortium name="RefSeq"/>
        </authorList>
    </citation>
    <scope>IDENTIFICATION</scope>
    <source>
        <strain evidence="19">Mau12</strain>
        <tissue evidence="19">Whole Body</tissue>
    </source>
</reference>
<keyword evidence="15" id="KW-1015">Disulfide bond</keyword>
<feature type="transmembrane region" description="Helical" evidence="17">
    <location>
        <begin position="137"/>
        <end position="159"/>
    </location>
</feature>
<feature type="binding site" evidence="14">
    <location>
        <position position="69"/>
    </location>
    <ligand>
        <name>Na(+)</name>
        <dbReference type="ChEBI" id="CHEBI:29101"/>
        <label>1</label>
    </ligand>
</feature>
<dbReference type="Pfam" id="PF00209">
    <property type="entry name" value="SNF"/>
    <property type="match status" value="2"/>
</dbReference>
<evidence type="ECO:0000256" key="17">
    <source>
        <dbReference type="SAM" id="Phobius"/>
    </source>
</evidence>
<evidence type="ECO:0000256" key="13">
    <source>
        <dbReference type="ARBA" id="ARBA00037785"/>
    </source>
</evidence>
<evidence type="ECO:0000256" key="4">
    <source>
        <dbReference type="ARBA" id="ARBA00022692"/>
    </source>
</evidence>
<accession>A0A6P8JWD3</accession>
<evidence type="ECO:0000256" key="1">
    <source>
        <dbReference type="ARBA" id="ARBA00004141"/>
    </source>
</evidence>
<evidence type="ECO:0000256" key="8">
    <source>
        <dbReference type="ARBA" id="ARBA00023053"/>
    </source>
</evidence>
<feature type="transmembrane region" description="Helical" evidence="17">
    <location>
        <begin position="58"/>
        <end position="75"/>
    </location>
</feature>
<keyword evidence="14" id="KW-0479">Metal-binding</keyword>
<evidence type="ECO:0000256" key="2">
    <source>
        <dbReference type="ARBA" id="ARBA00006459"/>
    </source>
</evidence>
<keyword evidence="10 17" id="KW-0472">Membrane</keyword>
<dbReference type="InterPro" id="IPR000175">
    <property type="entry name" value="Na/ntran_symport"/>
</dbReference>
<protein>
    <recommendedName>
        <fullName evidence="16">Transporter</fullName>
    </recommendedName>
</protein>
<feature type="binding site" evidence="14">
    <location>
        <position position="307"/>
    </location>
    <ligand>
        <name>Na(+)</name>
        <dbReference type="ChEBI" id="CHEBI:29101"/>
        <label>1</label>
    </ligand>
</feature>
<feature type="transmembrane region" description="Helical" evidence="17">
    <location>
        <begin position="219"/>
        <end position="242"/>
    </location>
</feature>
<evidence type="ECO:0000313" key="19">
    <source>
        <dbReference type="RefSeq" id="XP_033160463.1"/>
    </source>
</evidence>
<feature type="binding site" evidence="14">
    <location>
        <position position="406"/>
    </location>
    <ligand>
        <name>Na(+)</name>
        <dbReference type="ChEBI" id="CHEBI:29101"/>
        <label>1</label>
    </ligand>
</feature>
<feature type="binding site" evidence="14">
    <location>
        <position position="73"/>
    </location>
    <ligand>
        <name>Na(+)</name>
        <dbReference type="ChEBI" id="CHEBI:29101"/>
        <label>1</label>
    </ligand>
</feature>
<dbReference type="PANTHER" id="PTHR11616">
    <property type="entry name" value="SODIUM/CHLORIDE DEPENDENT TRANSPORTER"/>
    <property type="match status" value="1"/>
</dbReference>
<dbReference type="PROSITE" id="PS50267">
    <property type="entry name" value="NA_NEUROTRAN_SYMP_3"/>
    <property type="match status" value="1"/>
</dbReference>
<feature type="transmembrane region" description="Helical" evidence="17">
    <location>
        <begin position="254"/>
        <end position="277"/>
    </location>
</feature>
<evidence type="ECO:0000256" key="5">
    <source>
        <dbReference type="ARBA" id="ARBA00022847"/>
    </source>
</evidence>
<keyword evidence="8 14" id="KW-0915">Sodium</keyword>
<dbReference type="PROSITE" id="PS00610">
    <property type="entry name" value="NA_NEUROTRAN_SYMP_1"/>
    <property type="match status" value="1"/>
</dbReference>
<dbReference type="PRINTS" id="PR00176">
    <property type="entry name" value="NANEUSMPORT"/>
</dbReference>
<evidence type="ECO:0000256" key="7">
    <source>
        <dbReference type="ARBA" id="ARBA00022989"/>
    </source>
</evidence>
<evidence type="ECO:0000256" key="15">
    <source>
        <dbReference type="PIRSR" id="PIRSR600175-2"/>
    </source>
</evidence>
<dbReference type="Proteomes" id="UP000515162">
    <property type="component" value="Chromosome 3L"/>
</dbReference>
<evidence type="ECO:0000256" key="16">
    <source>
        <dbReference type="RuleBase" id="RU003732"/>
    </source>
</evidence>
<feature type="transmembrane region" description="Helical" evidence="17">
    <location>
        <begin position="431"/>
        <end position="451"/>
    </location>
</feature>
<evidence type="ECO:0000313" key="18">
    <source>
        <dbReference type="Proteomes" id="UP000515162"/>
    </source>
</evidence>
<keyword evidence="5 16" id="KW-0769">Symport</keyword>
<name>A0A6P8JWD3_DROMA</name>
<evidence type="ECO:0000256" key="12">
    <source>
        <dbReference type="ARBA" id="ARBA00023201"/>
    </source>
</evidence>
<dbReference type="InterPro" id="IPR037272">
    <property type="entry name" value="SNS_sf"/>
</dbReference>
<evidence type="ECO:0000256" key="10">
    <source>
        <dbReference type="ARBA" id="ARBA00023136"/>
    </source>
</evidence>
<evidence type="ECO:0000256" key="11">
    <source>
        <dbReference type="ARBA" id="ARBA00023180"/>
    </source>
</evidence>